<evidence type="ECO:0000313" key="3">
    <source>
        <dbReference type="EMBL" id="QHU23412.1"/>
    </source>
</evidence>
<dbReference type="PROSITE" id="PS50832">
    <property type="entry name" value="S1_IF1_TYPE"/>
    <property type="match status" value="1"/>
</dbReference>
<dbReference type="SUPFAM" id="SSF50249">
    <property type="entry name" value="Nucleic acid-binding proteins"/>
    <property type="match status" value="1"/>
</dbReference>
<proteinExistence type="inferred from homology"/>
<dbReference type="PANTHER" id="PTHR21668">
    <property type="entry name" value="EIF-1A"/>
    <property type="match status" value="1"/>
</dbReference>
<dbReference type="GO" id="GO:0003743">
    <property type="term" value="F:translation initiation factor activity"/>
    <property type="evidence" value="ECO:0007669"/>
    <property type="project" value="InterPro"/>
</dbReference>
<dbReference type="InterPro" id="IPR006196">
    <property type="entry name" value="RNA-binding_domain_S1_IF1"/>
</dbReference>
<evidence type="ECO:0000256" key="1">
    <source>
        <dbReference type="SAM" id="MobiDB-lite"/>
    </source>
</evidence>
<name>A0A6C0KZK3_9ZZZZ</name>
<protein>
    <recommendedName>
        <fullName evidence="2">S1-like domain-containing protein</fullName>
    </recommendedName>
</protein>
<dbReference type="Gene3D" id="2.40.50.140">
    <property type="entry name" value="Nucleic acid-binding proteins"/>
    <property type="match status" value="1"/>
</dbReference>
<dbReference type="AlphaFoldDB" id="A0A6C0KZK3"/>
<dbReference type="EMBL" id="MN741028">
    <property type="protein sequence ID" value="QHU23412.1"/>
    <property type="molecule type" value="Genomic_DNA"/>
</dbReference>
<sequence length="148" mass="16917">MPRGNKTGGKKHKRNKNQNYETKALRTAEDGQTYAKIANCKGNCRFDVNCCDGKDRMAIMCGSMRKRKFVNAGDIVLVSLRDFQDSVCDIIDSYDENQAKKLKDMKEIPETMRLEEDNQFDEIDDEGVIFTNEMPESDSEDSIDIDDI</sequence>
<feature type="region of interest" description="Disordered" evidence="1">
    <location>
        <begin position="1"/>
        <end position="24"/>
    </location>
</feature>
<dbReference type="CDD" id="cd05793">
    <property type="entry name" value="S1_IF1A"/>
    <property type="match status" value="1"/>
</dbReference>
<organism evidence="3">
    <name type="scientific">viral metagenome</name>
    <dbReference type="NCBI Taxonomy" id="1070528"/>
    <lineage>
        <taxon>unclassified sequences</taxon>
        <taxon>metagenomes</taxon>
        <taxon>organismal metagenomes</taxon>
    </lineage>
</organism>
<dbReference type="HAMAP" id="MF_00216">
    <property type="entry name" value="aIF_1A"/>
    <property type="match status" value="1"/>
</dbReference>
<reference evidence="3" key="1">
    <citation type="journal article" date="2020" name="Nature">
        <title>Giant virus diversity and host interactions through global metagenomics.</title>
        <authorList>
            <person name="Schulz F."/>
            <person name="Roux S."/>
            <person name="Paez-Espino D."/>
            <person name="Jungbluth S."/>
            <person name="Walsh D.A."/>
            <person name="Denef V.J."/>
            <person name="McMahon K.D."/>
            <person name="Konstantinidis K.T."/>
            <person name="Eloe-Fadrosh E.A."/>
            <person name="Kyrpides N.C."/>
            <person name="Woyke T."/>
        </authorList>
    </citation>
    <scope>NUCLEOTIDE SEQUENCE</scope>
    <source>
        <strain evidence="3">GVMAG-S-ERX555907-94</strain>
    </source>
</reference>
<dbReference type="InterPro" id="IPR001253">
    <property type="entry name" value="TIF_eIF-1A"/>
</dbReference>
<dbReference type="InterPro" id="IPR012340">
    <property type="entry name" value="NA-bd_OB-fold"/>
</dbReference>
<evidence type="ECO:0000259" key="2">
    <source>
        <dbReference type="PROSITE" id="PS50832"/>
    </source>
</evidence>
<dbReference type="Pfam" id="PF01176">
    <property type="entry name" value="eIF-1a"/>
    <property type="match status" value="1"/>
</dbReference>
<feature type="domain" description="S1-like" evidence="2">
    <location>
        <begin position="21"/>
        <end position="95"/>
    </location>
</feature>
<dbReference type="SMART" id="SM00652">
    <property type="entry name" value="eIF1a"/>
    <property type="match status" value="1"/>
</dbReference>
<dbReference type="GO" id="GO:0003723">
    <property type="term" value="F:RNA binding"/>
    <property type="evidence" value="ECO:0007669"/>
    <property type="project" value="InterPro"/>
</dbReference>
<accession>A0A6C0KZK3</accession>